<dbReference type="Proteomes" id="UP000266426">
    <property type="component" value="Unassembled WGS sequence"/>
</dbReference>
<keyword evidence="1" id="KW-0732">Signal</keyword>
<dbReference type="InterPro" id="IPR036505">
    <property type="entry name" value="Amidase/PGRP_sf"/>
</dbReference>
<proteinExistence type="predicted"/>
<dbReference type="Gene3D" id="3.10.350.10">
    <property type="entry name" value="LysM domain"/>
    <property type="match status" value="2"/>
</dbReference>
<dbReference type="PROSITE" id="PS51782">
    <property type="entry name" value="LYSM"/>
    <property type="match status" value="2"/>
</dbReference>
<dbReference type="GO" id="GO:0009253">
    <property type="term" value="P:peptidoglycan catabolic process"/>
    <property type="evidence" value="ECO:0007669"/>
    <property type="project" value="InterPro"/>
</dbReference>
<dbReference type="SMART" id="SM00644">
    <property type="entry name" value="Ami_2"/>
    <property type="match status" value="1"/>
</dbReference>
<evidence type="ECO:0000256" key="1">
    <source>
        <dbReference type="SAM" id="SignalP"/>
    </source>
</evidence>
<evidence type="ECO:0000313" key="4">
    <source>
        <dbReference type="Proteomes" id="UP000266426"/>
    </source>
</evidence>
<name>A0A3A4QY34_9BACT</name>
<feature type="signal peptide" evidence="1">
    <location>
        <begin position="1"/>
        <end position="30"/>
    </location>
</feature>
<dbReference type="EMBL" id="QZJZ01000084">
    <property type="protein sequence ID" value="RJP57223.1"/>
    <property type="molecule type" value="Genomic_DNA"/>
</dbReference>
<dbReference type="InterPro" id="IPR006619">
    <property type="entry name" value="PGRP_domain_met/bac"/>
</dbReference>
<protein>
    <submittedName>
        <fullName evidence="3">LysM peptidoglycan-binding domain-containing protein</fullName>
    </submittedName>
</protein>
<dbReference type="SUPFAM" id="SSF54106">
    <property type="entry name" value="LysM domain"/>
    <property type="match status" value="2"/>
</dbReference>
<sequence>MISPFRTSRLNTSVRRVLLVILVSALPSYAGPIQQPVSHKVQAGDTLWKISQRYNVSVKAILDANELSNADKIRINQVLVIPGKPVQEPQEQEQKQPEYSKDKGVFHTLKKGETIWNLSKIYQVPISTIIQANNIDFPERMKPGQTVFIPMTEERLSQHDELAGMKSYVESLVKLSPRQKMRDWKYIIIHHSATDMGNAASFEYYHRFKRHMTNGLAYHFVITNGKKGSDGGVEVGNRWKKQLQGGHVKSDFYNEVGIGICLVGNFQNYPPSISQYNSLVSLVQVLKDLCNIPTRNVFGHGELRTEQSLCPGKCLPLKKLRSQLTGP</sequence>
<dbReference type="CDD" id="cd06583">
    <property type="entry name" value="PGRP"/>
    <property type="match status" value="1"/>
</dbReference>
<reference evidence="3 4" key="1">
    <citation type="journal article" date="2017" name="ISME J.">
        <title>Energy and carbon metabolisms in a deep terrestrial subsurface fluid microbial community.</title>
        <authorList>
            <person name="Momper L."/>
            <person name="Jungbluth S.P."/>
            <person name="Lee M.D."/>
            <person name="Amend J.P."/>
        </authorList>
    </citation>
    <scope>NUCLEOTIDE SEQUENCE [LARGE SCALE GENOMIC DNA]</scope>
    <source>
        <strain evidence="3">SURF_26</strain>
    </source>
</reference>
<gene>
    <name evidence="3" type="ORF">C4541_10640</name>
</gene>
<dbReference type="InterPro" id="IPR018392">
    <property type="entry name" value="LysM"/>
</dbReference>
<dbReference type="CDD" id="cd00118">
    <property type="entry name" value="LysM"/>
    <property type="match status" value="2"/>
</dbReference>
<dbReference type="GO" id="GO:0008270">
    <property type="term" value="F:zinc ion binding"/>
    <property type="evidence" value="ECO:0007669"/>
    <property type="project" value="InterPro"/>
</dbReference>
<dbReference type="InterPro" id="IPR036779">
    <property type="entry name" value="LysM_dom_sf"/>
</dbReference>
<dbReference type="PANTHER" id="PTHR33734">
    <property type="entry name" value="LYSM DOMAIN-CONTAINING GPI-ANCHORED PROTEIN 2"/>
    <property type="match status" value="1"/>
</dbReference>
<accession>A0A3A4QY34</accession>
<dbReference type="AlphaFoldDB" id="A0A3A4QY34"/>
<dbReference type="GO" id="GO:0008745">
    <property type="term" value="F:N-acetylmuramoyl-L-alanine amidase activity"/>
    <property type="evidence" value="ECO:0007669"/>
    <property type="project" value="InterPro"/>
</dbReference>
<dbReference type="PANTHER" id="PTHR33734:SF22">
    <property type="entry name" value="MEMBRANE-BOUND LYTIC MUREIN TRANSGLYCOSYLASE D"/>
    <property type="match status" value="1"/>
</dbReference>
<comment type="caution">
    <text evidence="3">The sequence shown here is derived from an EMBL/GenBank/DDBJ whole genome shotgun (WGS) entry which is preliminary data.</text>
</comment>
<dbReference type="SMART" id="SM00701">
    <property type="entry name" value="PGRP"/>
    <property type="match status" value="1"/>
</dbReference>
<dbReference type="GO" id="GO:0008932">
    <property type="term" value="F:lytic endotransglycosylase activity"/>
    <property type="evidence" value="ECO:0007669"/>
    <property type="project" value="TreeGrafter"/>
</dbReference>
<dbReference type="InterPro" id="IPR002502">
    <property type="entry name" value="Amidase_domain"/>
</dbReference>
<organism evidence="3 4">
    <name type="scientific">Candidatus Auribacter fodinae</name>
    <dbReference type="NCBI Taxonomy" id="2093366"/>
    <lineage>
        <taxon>Bacteria</taxon>
        <taxon>Pseudomonadati</taxon>
        <taxon>Candidatus Auribacterota</taxon>
        <taxon>Candidatus Auribacteria</taxon>
        <taxon>Candidatus Auribacterales</taxon>
        <taxon>Candidatus Auribacteraceae</taxon>
        <taxon>Candidatus Auribacter</taxon>
    </lineage>
</organism>
<dbReference type="Pfam" id="PF01476">
    <property type="entry name" value="LysM"/>
    <property type="match status" value="2"/>
</dbReference>
<dbReference type="Gene3D" id="3.40.80.10">
    <property type="entry name" value="Peptidoglycan recognition protein-like"/>
    <property type="match status" value="1"/>
</dbReference>
<dbReference type="SUPFAM" id="SSF55846">
    <property type="entry name" value="N-acetylmuramoyl-L-alanine amidase-like"/>
    <property type="match status" value="1"/>
</dbReference>
<feature type="domain" description="LysM" evidence="2">
    <location>
        <begin position="37"/>
        <end position="81"/>
    </location>
</feature>
<feature type="chain" id="PRO_5017196722" evidence="1">
    <location>
        <begin position="31"/>
        <end position="327"/>
    </location>
</feature>
<dbReference type="Pfam" id="PF01510">
    <property type="entry name" value="Amidase_2"/>
    <property type="match status" value="1"/>
</dbReference>
<dbReference type="SMART" id="SM00257">
    <property type="entry name" value="LysM"/>
    <property type="match status" value="2"/>
</dbReference>
<feature type="domain" description="LysM" evidence="2">
    <location>
        <begin position="105"/>
        <end position="149"/>
    </location>
</feature>
<evidence type="ECO:0000259" key="2">
    <source>
        <dbReference type="PROSITE" id="PS51782"/>
    </source>
</evidence>
<evidence type="ECO:0000313" key="3">
    <source>
        <dbReference type="EMBL" id="RJP57223.1"/>
    </source>
</evidence>